<evidence type="ECO:0000256" key="2">
    <source>
        <dbReference type="SAM" id="Phobius"/>
    </source>
</evidence>
<evidence type="ECO:0000313" key="4">
    <source>
        <dbReference type="Proteomes" id="UP001590950"/>
    </source>
</evidence>
<keyword evidence="2" id="KW-0472">Membrane</keyword>
<evidence type="ECO:0000313" key="3">
    <source>
        <dbReference type="EMBL" id="KAL2045641.1"/>
    </source>
</evidence>
<keyword evidence="4" id="KW-1185">Reference proteome</keyword>
<name>A0ABR4AJG3_9LECA</name>
<protein>
    <submittedName>
        <fullName evidence="3">Uncharacterized protein</fullName>
    </submittedName>
</protein>
<dbReference type="Proteomes" id="UP001590950">
    <property type="component" value="Unassembled WGS sequence"/>
</dbReference>
<feature type="region of interest" description="Disordered" evidence="1">
    <location>
        <begin position="139"/>
        <end position="164"/>
    </location>
</feature>
<keyword evidence="2" id="KW-1133">Transmembrane helix</keyword>
<accession>A0ABR4AJG3</accession>
<feature type="transmembrane region" description="Helical" evidence="2">
    <location>
        <begin position="23"/>
        <end position="48"/>
    </location>
</feature>
<organism evidence="3 4">
    <name type="scientific">Stereocaulon virgatum</name>
    <dbReference type="NCBI Taxonomy" id="373712"/>
    <lineage>
        <taxon>Eukaryota</taxon>
        <taxon>Fungi</taxon>
        <taxon>Dikarya</taxon>
        <taxon>Ascomycota</taxon>
        <taxon>Pezizomycotina</taxon>
        <taxon>Lecanoromycetes</taxon>
        <taxon>OSLEUM clade</taxon>
        <taxon>Lecanoromycetidae</taxon>
        <taxon>Lecanorales</taxon>
        <taxon>Lecanorineae</taxon>
        <taxon>Stereocaulaceae</taxon>
        <taxon>Stereocaulon</taxon>
    </lineage>
</organism>
<comment type="caution">
    <text evidence="3">The sequence shown here is derived from an EMBL/GenBank/DDBJ whole genome shotgun (WGS) entry which is preliminary data.</text>
</comment>
<sequence>MPWNPIVSETSASNVNKYTTGTVLGSVFGGIFCGLILAFLFVETFYYFRHRAERSKGSGSGKRVIDEVLEHRARVPVPMSLTESSAANVRSPSIPPISRPVSRLIVTNPTIELEEAPMPVSYDVNATANVHPHANASVIGTRSSNSRTGPQEHPLPERVPQPQTDFQGFFRGNRFTEAAGAQTRVLLEKVKRRSGPPA</sequence>
<gene>
    <name evidence="3" type="ORF">N7G274_002069</name>
</gene>
<reference evidence="3 4" key="1">
    <citation type="submission" date="2024-09" db="EMBL/GenBank/DDBJ databases">
        <title>Rethinking Asexuality: The Enigmatic Case of Functional Sexual Genes in Lepraria (Stereocaulaceae).</title>
        <authorList>
            <person name="Doellman M."/>
            <person name="Sun Y."/>
            <person name="Barcenas-Pena A."/>
            <person name="Lumbsch H.T."/>
            <person name="Grewe F."/>
        </authorList>
    </citation>
    <scope>NUCLEOTIDE SEQUENCE [LARGE SCALE GENOMIC DNA]</scope>
    <source>
        <strain evidence="3 4">Mercado 3170</strain>
    </source>
</reference>
<dbReference type="EMBL" id="JBEFKJ010000006">
    <property type="protein sequence ID" value="KAL2045641.1"/>
    <property type="molecule type" value="Genomic_DNA"/>
</dbReference>
<evidence type="ECO:0000256" key="1">
    <source>
        <dbReference type="SAM" id="MobiDB-lite"/>
    </source>
</evidence>
<keyword evidence="2" id="KW-0812">Transmembrane</keyword>
<proteinExistence type="predicted"/>
<feature type="compositionally biased region" description="Polar residues" evidence="1">
    <location>
        <begin position="139"/>
        <end position="149"/>
    </location>
</feature>